<keyword evidence="2" id="KW-1185">Reference proteome</keyword>
<dbReference type="EMBL" id="CM042886">
    <property type="protein sequence ID" value="KAI4340907.1"/>
    <property type="molecule type" value="Genomic_DNA"/>
</dbReference>
<name>A0ACB9NZ27_9MYRT</name>
<gene>
    <name evidence="1" type="ORF">MLD38_025701</name>
</gene>
<evidence type="ECO:0000313" key="1">
    <source>
        <dbReference type="EMBL" id="KAI4340907.1"/>
    </source>
</evidence>
<organism evidence="1 2">
    <name type="scientific">Melastoma candidum</name>
    <dbReference type="NCBI Taxonomy" id="119954"/>
    <lineage>
        <taxon>Eukaryota</taxon>
        <taxon>Viridiplantae</taxon>
        <taxon>Streptophyta</taxon>
        <taxon>Embryophyta</taxon>
        <taxon>Tracheophyta</taxon>
        <taxon>Spermatophyta</taxon>
        <taxon>Magnoliopsida</taxon>
        <taxon>eudicotyledons</taxon>
        <taxon>Gunneridae</taxon>
        <taxon>Pentapetalae</taxon>
        <taxon>rosids</taxon>
        <taxon>malvids</taxon>
        <taxon>Myrtales</taxon>
        <taxon>Melastomataceae</taxon>
        <taxon>Melastomatoideae</taxon>
        <taxon>Melastomateae</taxon>
        <taxon>Melastoma</taxon>
    </lineage>
</organism>
<dbReference type="Proteomes" id="UP001057402">
    <property type="component" value="Chromosome 7"/>
</dbReference>
<proteinExistence type="predicted"/>
<reference evidence="2" key="1">
    <citation type="journal article" date="2023" name="Front. Plant Sci.">
        <title>Chromosomal-level genome assembly of Melastoma candidum provides insights into trichome evolution.</title>
        <authorList>
            <person name="Zhong Y."/>
            <person name="Wu W."/>
            <person name="Sun C."/>
            <person name="Zou P."/>
            <person name="Liu Y."/>
            <person name="Dai S."/>
            <person name="Zhou R."/>
        </authorList>
    </citation>
    <scope>NUCLEOTIDE SEQUENCE [LARGE SCALE GENOMIC DNA]</scope>
</reference>
<sequence>MLITHQFCDLWHTISSQGFRDEIQSSADVDLPSPVVPEVYNQVYGGLVVVITVSKVFHSLARWKMEQGTSDRVHIFLLGKGWEEFRQIKDHRRSLVVVSQSFLAYASTEDTSYTERVLPE</sequence>
<protein>
    <submittedName>
        <fullName evidence="1">Uncharacterized protein</fullName>
    </submittedName>
</protein>
<evidence type="ECO:0000313" key="2">
    <source>
        <dbReference type="Proteomes" id="UP001057402"/>
    </source>
</evidence>
<accession>A0ACB9NZ27</accession>
<comment type="caution">
    <text evidence="1">The sequence shown here is derived from an EMBL/GenBank/DDBJ whole genome shotgun (WGS) entry which is preliminary data.</text>
</comment>